<reference evidence="1 2" key="1">
    <citation type="submission" date="2020-04" db="EMBL/GenBank/DDBJ databases">
        <title>Perkinsus olseni comparative genomics.</title>
        <authorList>
            <person name="Bogema D.R."/>
        </authorList>
    </citation>
    <scope>NUCLEOTIDE SEQUENCE [LARGE SCALE GENOMIC DNA]</scope>
    <source>
        <strain evidence="1 2">ATCC PRA-207</strain>
    </source>
</reference>
<gene>
    <name evidence="1" type="ORF">FOZ63_019727</name>
</gene>
<sequence>MKLRFYMFDWDDNILFMPTKVHVEVDGEPRDITTQEFAKLRGSSRMKPRNGDWAETFADMHDDGDLFYRDALEAIEKGCFGPSY</sequence>
<dbReference type="Proteomes" id="UP000553632">
    <property type="component" value="Unassembled WGS sequence"/>
</dbReference>
<organism evidence="1 2">
    <name type="scientific">Perkinsus olseni</name>
    <name type="common">Perkinsus atlanticus</name>
    <dbReference type="NCBI Taxonomy" id="32597"/>
    <lineage>
        <taxon>Eukaryota</taxon>
        <taxon>Sar</taxon>
        <taxon>Alveolata</taxon>
        <taxon>Perkinsozoa</taxon>
        <taxon>Perkinsea</taxon>
        <taxon>Perkinsida</taxon>
        <taxon>Perkinsidae</taxon>
        <taxon>Perkinsus</taxon>
    </lineage>
</organism>
<feature type="non-terminal residue" evidence="1">
    <location>
        <position position="84"/>
    </location>
</feature>
<evidence type="ECO:0000313" key="2">
    <source>
        <dbReference type="Proteomes" id="UP000553632"/>
    </source>
</evidence>
<evidence type="ECO:0000313" key="1">
    <source>
        <dbReference type="EMBL" id="KAF4700244.1"/>
    </source>
</evidence>
<protein>
    <submittedName>
        <fullName evidence="1">Uncharacterized protein</fullName>
    </submittedName>
</protein>
<dbReference type="AlphaFoldDB" id="A0A7J6PVP6"/>
<comment type="caution">
    <text evidence="1">The sequence shown here is derived from an EMBL/GenBank/DDBJ whole genome shotgun (WGS) entry which is preliminary data.</text>
</comment>
<keyword evidence="2" id="KW-1185">Reference proteome</keyword>
<name>A0A7J6PVP6_PEROL</name>
<accession>A0A7J6PVP6</accession>
<proteinExistence type="predicted"/>
<dbReference type="EMBL" id="JABANO010037400">
    <property type="protein sequence ID" value="KAF4700244.1"/>
    <property type="molecule type" value="Genomic_DNA"/>
</dbReference>